<sequence length="455" mass="51023">MSSTSSPPALKSRKKKGTARPPASRSLSASEIARNLTNFEIWATHQKCEQVAYSDIPAEFKDDVENLFNFSSKPKLPAVWADPSSPEYKSLSKLGTKDFMDFLKKIHDQSPDLFGEIPDSDIRGLFPKMVIVYSAWRRLTMMKKSKEKYSEADYAANVYNVFRSPAIRESTHRVQCNISLPQPIVTTNLGPEAIRILGTKAASPDCLVMIPSASIRKLSLSKDSPFQVLKQHRNVVKSGNVSKCSSFRFQSTPLVAPPETAAFQFCSSFWEDKKPVHQMLEDAYRQNRMATTAAARHLHSLHVKAPVIGLVWASGTVRAHVDWCSRPEGKNKPPVVYSAPYRVVTEEEAEDDVDGADIFKEWELERPADIAEVFFLIENIDHWTMNGFRDRAIKGVEDLVKSVVQQNEAFIPWKRVGDLASSSAPAKENDTFISASTTSSAQSTPPQKSRSRRRR</sequence>
<comment type="caution">
    <text evidence="2">The sequence shown here is derived from an EMBL/GenBank/DDBJ whole genome shotgun (WGS) entry which is preliminary data.</text>
</comment>
<reference evidence="2" key="1">
    <citation type="submission" date="2020-05" db="EMBL/GenBank/DDBJ databases">
        <title>Mycena genomes resolve the evolution of fungal bioluminescence.</title>
        <authorList>
            <person name="Tsai I.J."/>
        </authorList>
    </citation>
    <scope>NUCLEOTIDE SEQUENCE</scope>
    <source>
        <strain evidence="2">CCC161011</strain>
    </source>
</reference>
<dbReference type="AlphaFoldDB" id="A0A8H6XE85"/>
<name>A0A8H6XE85_9AGAR</name>
<dbReference type="Proteomes" id="UP000620124">
    <property type="component" value="Unassembled WGS sequence"/>
</dbReference>
<keyword evidence="3" id="KW-1185">Reference proteome</keyword>
<evidence type="ECO:0000313" key="2">
    <source>
        <dbReference type="EMBL" id="KAF7339768.1"/>
    </source>
</evidence>
<feature type="compositionally biased region" description="Low complexity" evidence="1">
    <location>
        <begin position="19"/>
        <end position="29"/>
    </location>
</feature>
<organism evidence="2 3">
    <name type="scientific">Mycena venus</name>
    <dbReference type="NCBI Taxonomy" id="2733690"/>
    <lineage>
        <taxon>Eukaryota</taxon>
        <taxon>Fungi</taxon>
        <taxon>Dikarya</taxon>
        <taxon>Basidiomycota</taxon>
        <taxon>Agaricomycotina</taxon>
        <taxon>Agaricomycetes</taxon>
        <taxon>Agaricomycetidae</taxon>
        <taxon>Agaricales</taxon>
        <taxon>Marasmiineae</taxon>
        <taxon>Mycenaceae</taxon>
        <taxon>Mycena</taxon>
    </lineage>
</organism>
<protein>
    <submittedName>
        <fullName evidence="2">Uncharacterized protein</fullName>
    </submittedName>
</protein>
<dbReference type="OrthoDB" id="3261881at2759"/>
<gene>
    <name evidence="2" type="ORF">MVEN_01893100</name>
</gene>
<evidence type="ECO:0000256" key="1">
    <source>
        <dbReference type="SAM" id="MobiDB-lite"/>
    </source>
</evidence>
<feature type="region of interest" description="Disordered" evidence="1">
    <location>
        <begin position="421"/>
        <end position="455"/>
    </location>
</feature>
<dbReference type="EMBL" id="JACAZI010000019">
    <property type="protein sequence ID" value="KAF7339768.1"/>
    <property type="molecule type" value="Genomic_DNA"/>
</dbReference>
<feature type="compositionally biased region" description="Low complexity" evidence="1">
    <location>
        <begin position="434"/>
        <end position="447"/>
    </location>
</feature>
<proteinExistence type="predicted"/>
<accession>A0A8H6XE85</accession>
<evidence type="ECO:0000313" key="3">
    <source>
        <dbReference type="Proteomes" id="UP000620124"/>
    </source>
</evidence>
<feature type="region of interest" description="Disordered" evidence="1">
    <location>
        <begin position="1"/>
        <end position="29"/>
    </location>
</feature>